<sequence length="354" mass="38781">EGTPEHLRTDLHFADLRLSKPLLRACSELQFQCPTPIQRDVIPLALKGSDILATAETGSGKTASFLLPTLERLCQSSSVRARRRDAAGQLILGPVGTKAVVLIPTRELAVQCHAMLQNLAKYTLVTYQLVAGGYVAHDQAASLRHQPDLVVATPGRLLDHLMNSQSVHMELLEIVIFDEADRLLEMGFRQECLEAGRDATMLFSATMNASVEDLAGLALIKPERVHASPVNAVAQTLEQEFVKAPSAELREAALLSLVSRNYDSKVIVFCSTKQVAHRLAIIFGLCRLKFAEIHGELSQGERAASLQSFQSNKADFLIATDIASRGLDLPNTKTVINFQLPADVTRYIHRVGRT</sequence>
<dbReference type="InterPro" id="IPR014014">
    <property type="entry name" value="RNA_helicase_DEAD_Q_motif"/>
</dbReference>
<dbReference type="SMART" id="SM00490">
    <property type="entry name" value="HELICc"/>
    <property type="match status" value="1"/>
</dbReference>
<dbReference type="GO" id="GO:0003676">
    <property type="term" value="F:nucleic acid binding"/>
    <property type="evidence" value="ECO:0007669"/>
    <property type="project" value="InterPro"/>
</dbReference>
<evidence type="ECO:0008006" key="12">
    <source>
        <dbReference type="Google" id="ProtNLM"/>
    </source>
</evidence>
<dbReference type="GO" id="GO:0016787">
    <property type="term" value="F:hydrolase activity"/>
    <property type="evidence" value="ECO:0007669"/>
    <property type="project" value="UniProtKB-KW"/>
</dbReference>
<keyword evidence="4 6" id="KW-0067">ATP-binding</keyword>
<dbReference type="PROSITE" id="PS51195">
    <property type="entry name" value="Q_MOTIF"/>
    <property type="match status" value="1"/>
</dbReference>
<gene>
    <name evidence="10" type="ORF">EVOR1521_LOCUS3232</name>
</gene>
<evidence type="ECO:0000259" key="7">
    <source>
        <dbReference type="PROSITE" id="PS51192"/>
    </source>
</evidence>
<dbReference type="InterPro" id="IPR000629">
    <property type="entry name" value="RNA-helicase_DEAD-box_CS"/>
</dbReference>
<feature type="non-terminal residue" evidence="10">
    <location>
        <position position="354"/>
    </location>
</feature>
<dbReference type="SMART" id="SM00487">
    <property type="entry name" value="DEXDc"/>
    <property type="match status" value="1"/>
</dbReference>
<dbReference type="Proteomes" id="UP001178507">
    <property type="component" value="Unassembled WGS sequence"/>
</dbReference>
<keyword evidence="1 6" id="KW-0547">Nucleotide-binding</keyword>
<dbReference type="PANTHER" id="PTHR47959">
    <property type="entry name" value="ATP-DEPENDENT RNA HELICASE RHLE-RELATED"/>
    <property type="match status" value="1"/>
</dbReference>
<keyword evidence="2 6" id="KW-0378">Hydrolase</keyword>
<dbReference type="Pfam" id="PF00270">
    <property type="entry name" value="DEAD"/>
    <property type="match status" value="1"/>
</dbReference>
<comment type="similarity">
    <text evidence="6">Belongs to the DEAD box helicase family.</text>
</comment>
<feature type="domain" description="Helicase ATP-binding" evidence="7">
    <location>
        <begin position="42"/>
        <end position="225"/>
    </location>
</feature>
<feature type="short sequence motif" description="Q motif" evidence="5">
    <location>
        <begin position="11"/>
        <end position="39"/>
    </location>
</feature>
<dbReference type="InterPro" id="IPR014001">
    <property type="entry name" value="Helicase_ATP-bd"/>
</dbReference>
<evidence type="ECO:0000256" key="5">
    <source>
        <dbReference type="PROSITE-ProRule" id="PRU00552"/>
    </source>
</evidence>
<evidence type="ECO:0000256" key="4">
    <source>
        <dbReference type="ARBA" id="ARBA00022840"/>
    </source>
</evidence>
<dbReference type="CDD" id="cd18787">
    <property type="entry name" value="SF2_C_DEAD"/>
    <property type="match status" value="1"/>
</dbReference>
<name>A0AA36MMV8_9DINO</name>
<proteinExistence type="inferred from homology"/>
<dbReference type="PROSITE" id="PS51194">
    <property type="entry name" value="HELICASE_CTER"/>
    <property type="match status" value="1"/>
</dbReference>
<protein>
    <recommendedName>
        <fullName evidence="12">RNA helicase</fullName>
    </recommendedName>
</protein>
<dbReference type="InterPro" id="IPR027417">
    <property type="entry name" value="P-loop_NTPase"/>
</dbReference>
<feature type="domain" description="DEAD-box RNA helicase Q" evidence="9">
    <location>
        <begin position="11"/>
        <end position="39"/>
    </location>
</feature>
<evidence type="ECO:0000256" key="3">
    <source>
        <dbReference type="ARBA" id="ARBA00022806"/>
    </source>
</evidence>
<dbReference type="InterPro" id="IPR050079">
    <property type="entry name" value="DEAD_box_RNA_helicase"/>
</dbReference>
<accession>A0AA36MMV8</accession>
<comment type="caution">
    <text evidence="10">The sequence shown here is derived from an EMBL/GenBank/DDBJ whole genome shotgun (WGS) entry which is preliminary data.</text>
</comment>
<dbReference type="GO" id="GO:0005829">
    <property type="term" value="C:cytosol"/>
    <property type="evidence" value="ECO:0007669"/>
    <property type="project" value="TreeGrafter"/>
</dbReference>
<dbReference type="AlphaFoldDB" id="A0AA36MMV8"/>
<organism evidence="10 11">
    <name type="scientific">Effrenium voratum</name>
    <dbReference type="NCBI Taxonomy" id="2562239"/>
    <lineage>
        <taxon>Eukaryota</taxon>
        <taxon>Sar</taxon>
        <taxon>Alveolata</taxon>
        <taxon>Dinophyceae</taxon>
        <taxon>Suessiales</taxon>
        <taxon>Symbiodiniaceae</taxon>
        <taxon>Effrenium</taxon>
    </lineage>
</organism>
<evidence type="ECO:0000259" key="8">
    <source>
        <dbReference type="PROSITE" id="PS51194"/>
    </source>
</evidence>
<feature type="non-terminal residue" evidence="10">
    <location>
        <position position="1"/>
    </location>
</feature>
<evidence type="ECO:0000313" key="11">
    <source>
        <dbReference type="Proteomes" id="UP001178507"/>
    </source>
</evidence>
<dbReference type="EMBL" id="CAUJNA010000192">
    <property type="protein sequence ID" value="CAJ1373408.1"/>
    <property type="molecule type" value="Genomic_DNA"/>
</dbReference>
<dbReference type="InterPro" id="IPR011545">
    <property type="entry name" value="DEAD/DEAH_box_helicase_dom"/>
</dbReference>
<evidence type="ECO:0000256" key="2">
    <source>
        <dbReference type="ARBA" id="ARBA00022801"/>
    </source>
</evidence>
<dbReference type="SUPFAM" id="SSF52540">
    <property type="entry name" value="P-loop containing nucleoside triphosphate hydrolases"/>
    <property type="match status" value="1"/>
</dbReference>
<keyword evidence="3 6" id="KW-0347">Helicase</keyword>
<dbReference type="GO" id="GO:0005524">
    <property type="term" value="F:ATP binding"/>
    <property type="evidence" value="ECO:0007669"/>
    <property type="project" value="UniProtKB-KW"/>
</dbReference>
<dbReference type="GO" id="GO:0003724">
    <property type="term" value="F:RNA helicase activity"/>
    <property type="evidence" value="ECO:0007669"/>
    <property type="project" value="InterPro"/>
</dbReference>
<dbReference type="PANTHER" id="PTHR47959:SF14">
    <property type="entry name" value="DEAD-BOX ATP-DEPENDENT RNA HELICASE 28"/>
    <property type="match status" value="1"/>
</dbReference>
<dbReference type="PROSITE" id="PS00039">
    <property type="entry name" value="DEAD_ATP_HELICASE"/>
    <property type="match status" value="1"/>
</dbReference>
<evidence type="ECO:0000259" key="9">
    <source>
        <dbReference type="PROSITE" id="PS51195"/>
    </source>
</evidence>
<reference evidence="10" key="1">
    <citation type="submission" date="2023-08" db="EMBL/GenBank/DDBJ databases">
        <authorList>
            <person name="Chen Y."/>
            <person name="Shah S."/>
            <person name="Dougan E. K."/>
            <person name="Thang M."/>
            <person name="Chan C."/>
        </authorList>
    </citation>
    <scope>NUCLEOTIDE SEQUENCE</scope>
</reference>
<evidence type="ECO:0000256" key="6">
    <source>
        <dbReference type="RuleBase" id="RU000492"/>
    </source>
</evidence>
<evidence type="ECO:0000256" key="1">
    <source>
        <dbReference type="ARBA" id="ARBA00022741"/>
    </source>
</evidence>
<dbReference type="Pfam" id="PF00271">
    <property type="entry name" value="Helicase_C"/>
    <property type="match status" value="1"/>
</dbReference>
<dbReference type="Gene3D" id="3.40.50.300">
    <property type="entry name" value="P-loop containing nucleotide triphosphate hydrolases"/>
    <property type="match status" value="2"/>
</dbReference>
<keyword evidence="11" id="KW-1185">Reference proteome</keyword>
<feature type="domain" description="Helicase C-terminal" evidence="8">
    <location>
        <begin position="236"/>
        <end position="354"/>
    </location>
</feature>
<dbReference type="InterPro" id="IPR001650">
    <property type="entry name" value="Helicase_C-like"/>
</dbReference>
<evidence type="ECO:0000313" key="10">
    <source>
        <dbReference type="EMBL" id="CAJ1373408.1"/>
    </source>
</evidence>
<dbReference type="PROSITE" id="PS51192">
    <property type="entry name" value="HELICASE_ATP_BIND_1"/>
    <property type="match status" value="1"/>
</dbReference>